<protein>
    <recommendedName>
        <fullName evidence="6">Kinesin-like protein</fullName>
    </recommendedName>
</protein>
<feature type="binding site" evidence="5">
    <location>
        <begin position="107"/>
        <end position="114"/>
    </location>
    <ligand>
        <name>ATP</name>
        <dbReference type="ChEBI" id="CHEBI:30616"/>
    </ligand>
</feature>
<keyword evidence="2 5" id="KW-0067">ATP-binding</keyword>
<evidence type="ECO:0000256" key="4">
    <source>
        <dbReference type="ARBA" id="ARBA00023175"/>
    </source>
</evidence>
<dbReference type="SMART" id="SM00129">
    <property type="entry name" value="KISc"/>
    <property type="match status" value="1"/>
</dbReference>
<dbReference type="InterPro" id="IPR027417">
    <property type="entry name" value="P-loop_NTPase"/>
</dbReference>
<accession>A0ABQ7GY40</accession>
<feature type="coiled-coil region" evidence="7">
    <location>
        <begin position="358"/>
        <end position="385"/>
    </location>
</feature>
<dbReference type="Pfam" id="PF00225">
    <property type="entry name" value="Kinesin"/>
    <property type="match status" value="2"/>
</dbReference>
<keyword evidence="10" id="KW-1185">Reference proteome</keyword>
<evidence type="ECO:0000256" key="3">
    <source>
        <dbReference type="ARBA" id="ARBA00023054"/>
    </source>
</evidence>
<proteinExistence type="inferred from homology"/>
<keyword evidence="1 5" id="KW-0547">Nucleotide-binding</keyword>
<dbReference type="Proteomes" id="UP000815325">
    <property type="component" value="Unassembled WGS sequence"/>
</dbReference>
<dbReference type="Gene3D" id="3.40.850.10">
    <property type="entry name" value="Kinesin motor domain"/>
    <property type="match status" value="2"/>
</dbReference>
<dbReference type="InterPro" id="IPR027640">
    <property type="entry name" value="Kinesin-like_fam"/>
</dbReference>
<evidence type="ECO:0000256" key="2">
    <source>
        <dbReference type="ARBA" id="ARBA00022840"/>
    </source>
</evidence>
<evidence type="ECO:0000256" key="1">
    <source>
        <dbReference type="ARBA" id="ARBA00022741"/>
    </source>
</evidence>
<comment type="caution">
    <text evidence="9">The sequence shown here is derived from an EMBL/GenBank/DDBJ whole genome shotgun (WGS) entry which is preliminary data.</text>
</comment>
<dbReference type="GO" id="GO:0016787">
    <property type="term" value="F:hydrolase activity"/>
    <property type="evidence" value="ECO:0007669"/>
    <property type="project" value="UniProtKB-KW"/>
</dbReference>
<evidence type="ECO:0000256" key="6">
    <source>
        <dbReference type="RuleBase" id="RU000394"/>
    </source>
</evidence>
<evidence type="ECO:0000256" key="7">
    <source>
        <dbReference type="SAM" id="Coils"/>
    </source>
</evidence>
<reference evidence="9" key="1">
    <citation type="submission" date="2017-08" db="EMBL/GenBank/DDBJ databases">
        <authorList>
            <person name="Polle J.E."/>
            <person name="Barry K."/>
            <person name="Cushman J."/>
            <person name="Schmutz J."/>
            <person name="Tran D."/>
            <person name="Hathwaick L.T."/>
            <person name="Yim W.C."/>
            <person name="Jenkins J."/>
            <person name="Mckie-Krisberg Z.M."/>
            <person name="Prochnik S."/>
            <person name="Lindquist E."/>
            <person name="Dockter R.B."/>
            <person name="Adam C."/>
            <person name="Molina H."/>
            <person name="Bunkerborg J."/>
            <person name="Jin E."/>
            <person name="Buchheim M."/>
            <person name="Magnuson J."/>
        </authorList>
    </citation>
    <scope>NUCLEOTIDE SEQUENCE</scope>
    <source>
        <strain evidence="9">CCAP 19/18</strain>
    </source>
</reference>
<keyword evidence="6" id="KW-0493">Microtubule</keyword>
<keyword evidence="4 5" id="KW-0505">Motor protein</keyword>
<dbReference type="InterPro" id="IPR019821">
    <property type="entry name" value="Kinesin_motor_CS"/>
</dbReference>
<dbReference type="PRINTS" id="PR00380">
    <property type="entry name" value="KINESINHEAVY"/>
</dbReference>
<comment type="similarity">
    <text evidence="5 6">Belongs to the TRAFAC class myosin-kinesin ATPase superfamily. Kinesin family.</text>
</comment>
<dbReference type="InterPro" id="IPR001752">
    <property type="entry name" value="Kinesin_motor_dom"/>
</dbReference>
<dbReference type="EMBL" id="MU069541">
    <property type="protein sequence ID" value="KAF5839516.1"/>
    <property type="molecule type" value="Genomic_DNA"/>
</dbReference>
<evidence type="ECO:0000256" key="5">
    <source>
        <dbReference type="PROSITE-ProRule" id="PRU00283"/>
    </source>
</evidence>
<keyword evidence="3 7" id="KW-0175">Coiled coil</keyword>
<dbReference type="PROSITE" id="PS00411">
    <property type="entry name" value="KINESIN_MOTOR_1"/>
    <property type="match status" value="1"/>
</dbReference>
<dbReference type="PROSITE" id="PS50067">
    <property type="entry name" value="KINESIN_MOTOR_2"/>
    <property type="match status" value="1"/>
</dbReference>
<organism evidence="9 10">
    <name type="scientific">Dunaliella salina</name>
    <name type="common">Green alga</name>
    <name type="synonym">Protococcus salinus</name>
    <dbReference type="NCBI Taxonomy" id="3046"/>
    <lineage>
        <taxon>Eukaryota</taxon>
        <taxon>Viridiplantae</taxon>
        <taxon>Chlorophyta</taxon>
        <taxon>core chlorophytes</taxon>
        <taxon>Chlorophyceae</taxon>
        <taxon>CS clade</taxon>
        <taxon>Chlamydomonadales</taxon>
        <taxon>Dunaliellaceae</taxon>
        <taxon>Dunaliella</taxon>
    </lineage>
</organism>
<evidence type="ECO:0000313" key="9">
    <source>
        <dbReference type="EMBL" id="KAF5839516.1"/>
    </source>
</evidence>
<evidence type="ECO:0000259" key="8">
    <source>
        <dbReference type="PROSITE" id="PS50067"/>
    </source>
</evidence>
<name>A0ABQ7GY40_DUNSA</name>
<dbReference type="SUPFAM" id="SSF52540">
    <property type="entry name" value="P-loop containing nucleoside triphosphate hydrolases"/>
    <property type="match status" value="1"/>
</dbReference>
<keyword evidence="9" id="KW-0378">Hydrolase</keyword>
<dbReference type="PANTHER" id="PTHR47968">
    <property type="entry name" value="CENTROMERE PROTEIN E"/>
    <property type="match status" value="1"/>
</dbReference>
<dbReference type="PANTHER" id="PTHR47968:SF75">
    <property type="entry name" value="CENTROMERE-ASSOCIATED PROTEIN E"/>
    <property type="match status" value="1"/>
</dbReference>
<sequence>MVSCESKASAEEQAQQSSTVQTLVRVRVRPLNSKEKGKSCLELIDQQDSCSNRGGSVAFLGTLGTAANYDFDRVYGELCSQAHIFKDLAFVVDAALAGYNGTVLAYGQTGSGKTHTLFGSIEDQEHAGIVPRAVQHLGRGIAKATIDQGAVFKVTLSVVEIYCERIRCLLSNGSPGKDNLQVKTDKLRGVYVEGESQMGGTTRNKMMNEASSRSHCVVTIMVERSSCNGEATLGKLVLVDLAGSERAGKTGAAGTQLAEGALINKSLSSLANVINALTDSAGSSAAPNAAAAARHVPFRDSKLTRVLQDSLGGTARTVLICCCSPAAENAQETLSTLRFGARAKGVTCKLQVNQQLSANRLQQLLAAERAQREALASELELLKASASLIEAGGAQLSFDLTLLKLSTLGVSDTPFAEKFRRFALASMARDSFKFFLTETPHFSSLYILSTPLHHGKSLPCPCKCRCF</sequence>
<feature type="domain" description="Kinesin motor" evidence="8">
    <location>
        <begin position="21"/>
        <end position="346"/>
    </location>
</feature>
<evidence type="ECO:0000313" key="10">
    <source>
        <dbReference type="Proteomes" id="UP000815325"/>
    </source>
</evidence>
<gene>
    <name evidence="9" type="ORF">DUNSADRAFT_587</name>
</gene>
<dbReference type="InterPro" id="IPR036961">
    <property type="entry name" value="Kinesin_motor_dom_sf"/>
</dbReference>